<gene>
    <name evidence="1" type="ORF">GLOINDRAFT_33906</name>
</gene>
<proteinExistence type="predicted"/>
<sequence length="50" mass="5879">MLVYIDTYLEKLEDCQKINDNTNININTSPQPSVQLSYSFILNSKFRNDH</sequence>
<protein>
    <submittedName>
        <fullName evidence="1">Uncharacterized protein</fullName>
    </submittedName>
</protein>
<name>U9TK18_RHIID</name>
<evidence type="ECO:0000313" key="1">
    <source>
        <dbReference type="EMBL" id="ESA06648.1"/>
    </source>
</evidence>
<dbReference type="AlphaFoldDB" id="U9TK18"/>
<accession>U9TK18</accession>
<dbReference type="EMBL" id="KI291345">
    <property type="protein sequence ID" value="ESA06648.1"/>
    <property type="molecule type" value="Genomic_DNA"/>
</dbReference>
<dbReference type="HOGENOM" id="CLU_3125763_0_0_1"/>
<organism evidence="1">
    <name type="scientific">Rhizophagus irregularis (strain DAOM 181602 / DAOM 197198 / MUCL 43194)</name>
    <name type="common">Arbuscular mycorrhizal fungus</name>
    <name type="synonym">Glomus intraradices</name>
    <dbReference type="NCBI Taxonomy" id="747089"/>
    <lineage>
        <taxon>Eukaryota</taxon>
        <taxon>Fungi</taxon>
        <taxon>Fungi incertae sedis</taxon>
        <taxon>Mucoromycota</taxon>
        <taxon>Glomeromycotina</taxon>
        <taxon>Glomeromycetes</taxon>
        <taxon>Glomerales</taxon>
        <taxon>Glomeraceae</taxon>
        <taxon>Rhizophagus</taxon>
    </lineage>
</organism>
<dbReference type="VEuPathDB" id="FungiDB:RhiirFUN_007635"/>
<reference evidence="1" key="1">
    <citation type="submission" date="2013-07" db="EMBL/GenBank/DDBJ databases">
        <title>The genome of an arbuscular mycorrhizal fungus provides insights into the evolution of the oldest plant symbiosis.</title>
        <authorList>
            <consortium name="DOE Joint Genome Institute"/>
            <person name="Tisserant E."/>
            <person name="Malbreil M."/>
            <person name="Kuo A."/>
            <person name="Kohler A."/>
            <person name="Symeonidi A."/>
            <person name="Balestrini R."/>
            <person name="Charron P."/>
            <person name="Duensing N."/>
            <person name="Frei-dit-Frey N."/>
            <person name="Gianinazzi-Pearson V."/>
            <person name="Gilbert B."/>
            <person name="Handa Y."/>
            <person name="Hijri M."/>
            <person name="Kaul R."/>
            <person name="Kawaguchi M."/>
            <person name="Krajinski F."/>
            <person name="Lammers P."/>
            <person name="Lapierre D."/>
            <person name="Masclaux F.G."/>
            <person name="Murat C."/>
            <person name="Morin E."/>
            <person name="Ndikumana S."/>
            <person name="Pagni M."/>
            <person name="Petitpierre D."/>
            <person name="Requena N."/>
            <person name="Rosikiewicz P."/>
            <person name="Riley R."/>
            <person name="Saito K."/>
            <person name="San Clemente H."/>
            <person name="Shapiro H."/>
            <person name="van Tuinen D."/>
            <person name="Becard G."/>
            <person name="Bonfante P."/>
            <person name="Paszkowski U."/>
            <person name="Shachar-Hill Y."/>
            <person name="Young J.P."/>
            <person name="Sanders I.R."/>
            <person name="Henrissat B."/>
            <person name="Rensing S.A."/>
            <person name="Grigoriev I.V."/>
            <person name="Corradi N."/>
            <person name="Roux C."/>
            <person name="Martin F."/>
        </authorList>
    </citation>
    <scope>NUCLEOTIDE SEQUENCE</scope>
    <source>
        <strain evidence="1">DAOM 197198</strain>
    </source>
</reference>